<comment type="caution">
    <text evidence="3">The sequence shown here is derived from an EMBL/GenBank/DDBJ whole genome shotgun (WGS) entry which is preliminary data.</text>
</comment>
<evidence type="ECO:0000313" key="4">
    <source>
        <dbReference type="Proteomes" id="UP000005496"/>
    </source>
</evidence>
<dbReference type="PROSITE" id="PS50164">
    <property type="entry name" value="GIY_YIG"/>
    <property type="match status" value="1"/>
</dbReference>
<dbReference type="PANTHER" id="PTHR34477">
    <property type="entry name" value="UPF0213 PROTEIN YHBQ"/>
    <property type="match status" value="1"/>
</dbReference>
<dbReference type="InterPro" id="IPR000305">
    <property type="entry name" value="GIY-YIG_endonuc"/>
</dbReference>
<protein>
    <submittedName>
        <fullName evidence="3">Excinuclease ABC C subunit domain protein</fullName>
    </submittedName>
</protein>
<feature type="domain" description="GIY-YIG" evidence="2">
    <location>
        <begin position="1"/>
        <end position="80"/>
    </location>
</feature>
<gene>
    <name evidence="3" type="ORF">Dthio_PD1962</name>
</gene>
<keyword evidence="4" id="KW-1185">Reference proteome</keyword>
<evidence type="ECO:0000313" key="3">
    <source>
        <dbReference type="EMBL" id="EFI34590.1"/>
    </source>
</evidence>
<reference evidence="3" key="1">
    <citation type="submission" date="2010-05" db="EMBL/GenBank/DDBJ databases">
        <title>The draft genome of Desulfonatronospira thiodismutans ASO3-1.</title>
        <authorList>
            <consortium name="US DOE Joint Genome Institute (JGI-PGF)"/>
            <person name="Lucas S."/>
            <person name="Copeland A."/>
            <person name="Lapidus A."/>
            <person name="Cheng J.-F."/>
            <person name="Bruce D."/>
            <person name="Goodwin L."/>
            <person name="Pitluck S."/>
            <person name="Chertkov O."/>
            <person name="Brettin T."/>
            <person name="Detter J.C."/>
            <person name="Han C."/>
            <person name="Land M.L."/>
            <person name="Hauser L."/>
            <person name="Kyrpides N."/>
            <person name="Mikhailova N."/>
            <person name="Muyzer G."/>
            <person name="Woyke T."/>
        </authorList>
    </citation>
    <scope>NUCLEOTIDE SEQUENCE [LARGE SCALE GENOMIC DNA]</scope>
    <source>
        <strain evidence="3">ASO3-1</strain>
    </source>
</reference>
<dbReference type="Gene3D" id="3.40.1440.10">
    <property type="entry name" value="GIY-YIG endonuclease"/>
    <property type="match status" value="1"/>
</dbReference>
<name>D6SPB4_9BACT</name>
<comment type="similarity">
    <text evidence="1">Belongs to the UPF0213 family.</text>
</comment>
<evidence type="ECO:0000256" key="1">
    <source>
        <dbReference type="ARBA" id="ARBA00007435"/>
    </source>
</evidence>
<dbReference type="PANTHER" id="PTHR34477:SF1">
    <property type="entry name" value="UPF0213 PROTEIN YHBQ"/>
    <property type="match status" value="1"/>
</dbReference>
<dbReference type="AlphaFoldDB" id="D6SPB4"/>
<sequence>MPYFVYILQSSSTGRYYCGQTDDLTKRLAQHNDPSQMLTLTTKRHRGPWDLIWSQELETRQEALRLERRIKKRGIGRYLADTGKSQFQHRAD</sequence>
<dbReference type="CDD" id="cd10449">
    <property type="entry name" value="GIY-YIG_SLX1_like"/>
    <property type="match status" value="1"/>
</dbReference>
<dbReference type="SUPFAM" id="SSF82771">
    <property type="entry name" value="GIY-YIG endonuclease"/>
    <property type="match status" value="1"/>
</dbReference>
<dbReference type="Pfam" id="PF01541">
    <property type="entry name" value="GIY-YIG"/>
    <property type="match status" value="1"/>
</dbReference>
<dbReference type="RefSeq" id="WP_008869910.1">
    <property type="nucleotide sequence ID" value="NZ_ACJN02000002.1"/>
</dbReference>
<accession>D6SPB4</accession>
<organism evidence="3 4">
    <name type="scientific">Desulfonatronospira thiodismutans ASO3-1</name>
    <dbReference type="NCBI Taxonomy" id="555779"/>
    <lineage>
        <taxon>Bacteria</taxon>
        <taxon>Pseudomonadati</taxon>
        <taxon>Thermodesulfobacteriota</taxon>
        <taxon>Desulfovibrionia</taxon>
        <taxon>Desulfovibrionales</taxon>
        <taxon>Desulfonatronovibrionaceae</taxon>
        <taxon>Desulfonatronospira</taxon>
    </lineage>
</organism>
<dbReference type="InterPro" id="IPR050190">
    <property type="entry name" value="UPF0213_domain"/>
</dbReference>
<dbReference type="eggNOG" id="COG2827">
    <property type="taxonomic scope" value="Bacteria"/>
</dbReference>
<dbReference type="OrthoDB" id="287318at2"/>
<evidence type="ECO:0000259" key="2">
    <source>
        <dbReference type="PROSITE" id="PS50164"/>
    </source>
</evidence>
<proteinExistence type="inferred from homology"/>
<dbReference type="InterPro" id="IPR035901">
    <property type="entry name" value="GIY-YIG_endonuc_sf"/>
</dbReference>
<dbReference type="EMBL" id="ACJN02000002">
    <property type="protein sequence ID" value="EFI34590.1"/>
    <property type="molecule type" value="Genomic_DNA"/>
</dbReference>
<dbReference type="Proteomes" id="UP000005496">
    <property type="component" value="Unassembled WGS sequence"/>
</dbReference>